<gene>
    <name evidence="5" type="ORF">CDV36_012611</name>
</gene>
<feature type="compositionally biased region" description="Polar residues" evidence="3">
    <location>
        <begin position="1"/>
        <end position="11"/>
    </location>
</feature>
<dbReference type="SMART" id="SM00066">
    <property type="entry name" value="GAL4"/>
    <property type="match status" value="1"/>
</dbReference>
<dbReference type="InterPro" id="IPR007219">
    <property type="entry name" value="XnlR_reg_dom"/>
</dbReference>
<dbReference type="GO" id="GO:0000981">
    <property type="term" value="F:DNA-binding transcription factor activity, RNA polymerase II-specific"/>
    <property type="evidence" value="ECO:0007669"/>
    <property type="project" value="InterPro"/>
</dbReference>
<keyword evidence="1" id="KW-0479">Metal-binding</keyword>
<dbReference type="Proteomes" id="UP000277212">
    <property type="component" value="Unassembled WGS sequence"/>
</dbReference>
<dbReference type="GO" id="GO:0006351">
    <property type="term" value="P:DNA-templated transcription"/>
    <property type="evidence" value="ECO:0007669"/>
    <property type="project" value="InterPro"/>
</dbReference>
<comment type="caution">
    <text evidence="5">The sequence shown here is derived from an EMBL/GenBank/DDBJ whole genome shotgun (WGS) entry which is preliminary data.</text>
</comment>
<dbReference type="AlphaFoldDB" id="A0A3M2RRH0"/>
<keyword evidence="6" id="KW-1185">Reference proteome</keyword>
<dbReference type="CDD" id="cd00067">
    <property type="entry name" value="GAL4"/>
    <property type="match status" value="1"/>
</dbReference>
<dbReference type="GO" id="GO:0003677">
    <property type="term" value="F:DNA binding"/>
    <property type="evidence" value="ECO:0007669"/>
    <property type="project" value="InterPro"/>
</dbReference>
<dbReference type="PANTHER" id="PTHR47256:SF1">
    <property type="entry name" value="ZN(II)2CYS6 TRANSCRIPTION FACTOR (EUROFUNG)"/>
    <property type="match status" value="1"/>
</dbReference>
<dbReference type="CDD" id="cd12148">
    <property type="entry name" value="fungal_TF_MHR"/>
    <property type="match status" value="1"/>
</dbReference>
<name>A0A3M2RRH0_9HYPO</name>
<organism evidence="5 6">
    <name type="scientific">Fusarium kuroshium</name>
    <dbReference type="NCBI Taxonomy" id="2010991"/>
    <lineage>
        <taxon>Eukaryota</taxon>
        <taxon>Fungi</taxon>
        <taxon>Dikarya</taxon>
        <taxon>Ascomycota</taxon>
        <taxon>Pezizomycotina</taxon>
        <taxon>Sordariomycetes</taxon>
        <taxon>Hypocreomycetidae</taxon>
        <taxon>Hypocreales</taxon>
        <taxon>Nectriaceae</taxon>
        <taxon>Fusarium</taxon>
        <taxon>Fusarium solani species complex</taxon>
    </lineage>
</organism>
<dbReference type="InterPro" id="IPR036864">
    <property type="entry name" value="Zn2-C6_fun-type_DNA-bd_sf"/>
</dbReference>
<dbReference type="PROSITE" id="PS50048">
    <property type="entry name" value="ZN2_CY6_FUNGAL_2"/>
    <property type="match status" value="1"/>
</dbReference>
<evidence type="ECO:0000256" key="1">
    <source>
        <dbReference type="ARBA" id="ARBA00022723"/>
    </source>
</evidence>
<protein>
    <recommendedName>
        <fullName evidence="4">Zn(2)-C6 fungal-type domain-containing protein</fullName>
    </recommendedName>
</protein>
<feature type="domain" description="Zn(2)-C6 fungal-type" evidence="4">
    <location>
        <begin position="44"/>
        <end position="74"/>
    </location>
</feature>
<evidence type="ECO:0000259" key="4">
    <source>
        <dbReference type="PROSITE" id="PS50048"/>
    </source>
</evidence>
<dbReference type="PROSITE" id="PS00463">
    <property type="entry name" value="ZN2_CY6_FUNGAL_1"/>
    <property type="match status" value="1"/>
</dbReference>
<dbReference type="EMBL" id="NKUJ01000321">
    <property type="protein sequence ID" value="RMJ07792.1"/>
    <property type="molecule type" value="Genomic_DNA"/>
</dbReference>
<dbReference type="GO" id="GO:0008270">
    <property type="term" value="F:zinc ion binding"/>
    <property type="evidence" value="ECO:0007669"/>
    <property type="project" value="InterPro"/>
</dbReference>
<dbReference type="STRING" id="2010991.A0A3M2RRH0"/>
<evidence type="ECO:0000313" key="6">
    <source>
        <dbReference type="Proteomes" id="UP000277212"/>
    </source>
</evidence>
<feature type="region of interest" description="Disordered" evidence="3">
    <location>
        <begin position="1"/>
        <end position="35"/>
    </location>
</feature>
<dbReference type="Gene3D" id="4.10.240.10">
    <property type="entry name" value="Zn(2)-C6 fungal-type DNA-binding domain"/>
    <property type="match status" value="1"/>
</dbReference>
<dbReference type="SUPFAM" id="SSF57701">
    <property type="entry name" value="Zn2/Cys6 DNA-binding domain"/>
    <property type="match status" value="1"/>
</dbReference>
<accession>A0A3M2RRH0</accession>
<reference evidence="5 6" key="1">
    <citation type="submission" date="2017-06" db="EMBL/GenBank/DDBJ databases">
        <title>Comparative genomic analysis of Ambrosia Fusariam Clade fungi.</title>
        <authorList>
            <person name="Stajich J.E."/>
            <person name="Carrillo J."/>
            <person name="Kijimoto T."/>
            <person name="Eskalen A."/>
            <person name="O'Donnell K."/>
            <person name="Kasson M."/>
        </authorList>
    </citation>
    <scope>NUCLEOTIDE SEQUENCE [LARGE SCALE GENOMIC DNA]</scope>
    <source>
        <strain evidence="5">UCR3666</strain>
    </source>
</reference>
<proteinExistence type="predicted"/>
<dbReference type="InterPro" id="IPR001138">
    <property type="entry name" value="Zn2Cys6_DnaBD"/>
</dbReference>
<dbReference type="Pfam" id="PF04082">
    <property type="entry name" value="Fungal_trans"/>
    <property type="match status" value="1"/>
</dbReference>
<keyword evidence="2" id="KW-0539">Nucleus</keyword>
<dbReference type="OrthoDB" id="426882at2759"/>
<evidence type="ECO:0000256" key="3">
    <source>
        <dbReference type="SAM" id="MobiDB-lite"/>
    </source>
</evidence>
<dbReference type="InterPro" id="IPR053187">
    <property type="entry name" value="Notoamide_regulator"/>
</dbReference>
<dbReference type="Pfam" id="PF00172">
    <property type="entry name" value="Zn_clus"/>
    <property type="match status" value="1"/>
</dbReference>
<sequence length="508" mass="57412">MQASQPWSSLRSLRPWPDGDEGDSGPTGRKPKPLPKKRILVAEACKLCRKVKAKCSGTRPQCHRCQRLNAECEYNTTNVGETRTEANKRKLNELSLHEELVQILRTRDESTVGSVLQRLRGGQDVGALVRLVRDGDLLLQCSLNPQGYFRYTFPFVREMPQHLYMPSNPYLDSLLHHRTIISSPSATQPGDGPWKAYDIPYHAAVLVEPRIDRVSASRWTSVTSSNELVRSLLRTYFKCEFPYNCFFHIDSFLNDMASGRERYCSSLLVNAILANACHGQLELPDRSSFWKPHTLGYQFLAEAKRLWELERNSRKRITTLQAGAIICVTCNIDGIDKIGASYLAQSIAMGVEMGLFSQTFASRSLRQRTVYAMTAWSVFAWQAMQQFHFYLEPLLSEPPVIELPVNLGELFVMYPHAASSWPIQHSAVFRAVVGFRTIMNEIGVRNFGSGKDRGALSLGEAMVYRAKILEWMESLPPSLSPSQIVLPAPLKLQYAHTSNARFEADHLL</sequence>
<dbReference type="PANTHER" id="PTHR47256">
    <property type="entry name" value="ZN(II)2CYS6 TRANSCRIPTION FACTOR (EUROFUNG)-RELATED"/>
    <property type="match status" value="1"/>
</dbReference>
<evidence type="ECO:0000313" key="5">
    <source>
        <dbReference type="EMBL" id="RMJ07792.1"/>
    </source>
</evidence>
<evidence type="ECO:0000256" key="2">
    <source>
        <dbReference type="ARBA" id="ARBA00023242"/>
    </source>
</evidence>